<dbReference type="InterPro" id="IPR002110">
    <property type="entry name" value="Ankyrin_rpt"/>
</dbReference>
<feature type="domain" description="RRM" evidence="10">
    <location>
        <begin position="577"/>
        <end position="657"/>
    </location>
</feature>
<dbReference type="GO" id="GO:0003723">
    <property type="term" value="F:RNA binding"/>
    <property type="evidence" value="ECO:0007669"/>
    <property type="project" value="UniProtKB-UniRule"/>
</dbReference>
<proteinExistence type="predicted"/>
<dbReference type="SMART" id="SM00360">
    <property type="entry name" value="RRM"/>
    <property type="match status" value="1"/>
</dbReference>
<evidence type="ECO:0000256" key="5">
    <source>
        <dbReference type="ARBA" id="ARBA00023043"/>
    </source>
</evidence>
<dbReference type="InterPro" id="IPR000504">
    <property type="entry name" value="RRM_dom"/>
</dbReference>
<dbReference type="SUPFAM" id="SSF90229">
    <property type="entry name" value="CCCH zinc finger"/>
    <property type="match status" value="1"/>
</dbReference>
<dbReference type="Gene3D" id="3.30.420.610">
    <property type="entry name" value="LOTUS domain-like"/>
    <property type="match status" value="1"/>
</dbReference>
<evidence type="ECO:0000256" key="1">
    <source>
        <dbReference type="ARBA" id="ARBA00022723"/>
    </source>
</evidence>
<dbReference type="Proteomes" id="UP000701853">
    <property type="component" value="Chromosome 7"/>
</dbReference>
<evidence type="ECO:0000256" key="8">
    <source>
        <dbReference type="PROSITE-ProRule" id="PRU00723"/>
    </source>
</evidence>
<dbReference type="PROSITE" id="PS50103">
    <property type="entry name" value="ZF_C3H1"/>
    <property type="match status" value="1"/>
</dbReference>
<keyword evidence="2" id="KW-0677">Repeat</keyword>
<dbReference type="GO" id="GO:0008270">
    <property type="term" value="F:zinc ion binding"/>
    <property type="evidence" value="ECO:0007669"/>
    <property type="project" value="UniProtKB-KW"/>
</dbReference>
<evidence type="ECO:0000259" key="12">
    <source>
        <dbReference type="PROSITE" id="PS51644"/>
    </source>
</evidence>
<dbReference type="Gene3D" id="3.30.70.330">
    <property type="match status" value="1"/>
</dbReference>
<keyword evidence="4 8" id="KW-0862">Zinc</keyword>
<organism evidence="13 14">
    <name type="scientific">Gossypium anomalum</name>
    <dbReference type="NCBI Taxonomy" id="47600"/>
    <lineage>
        <taxon>Eukaryota</taxon>
        <taxon>Viridiplantae</taxon>
        <taxon>Streptophyta</taxon>
        <taxon>Embryophyta</taxon>
        <taxon>Tracheophyta</taxon>
        <taxon>Spermatophyta</taxon>
        <taxon>Magnoliopsida</taxon>
        <taxon>eudicotyledons</taxon>
        <taxon>Gunneridae</taxon>
        <taxon>Pentapetalae</taxon>
        <taxon>rosids</taxon>
        <taxon>malvids</taxon>
        <taxon>Malvales</taxon>
        <taxon>Malvaceae</taxon>
        <taxon>Malvoideae</taxon>
        <taxon>Gossypium</taxon>
    </lineage>
</organism>
<feature type="compositionally biased region" description="Basic and acidic residues" evidence="9">
    <location>
        <begin position="685"/>
        <end position="695"/>
    </location>
</feature>
<keyword evidence="7" id="KW-0694">RNA-binding</keyword>
<dbReference type="SMART" id="SM00356">
    <property type="entry name" value="ZnF_C3H1"/>
    <property type="match status" value="1"/>
</dbReference>
<dbReference type="AlphaFoldDB" id="A0A8J6CW46"/>
<dbReference type="EMBL" id="JAHUZN010000007">
    <property type="protein sequence ID" value="KAG8489607.1"/>
    <property type="molecule type" value="Genomic_DNA"/>
</dbReference>
<evidence type="ECO:0000256" key="7">
    <source>
        <dbReference type="PROSITE-ProRule" id="PRU00176"/>
    </source>
</evidence>
<protein>
    <recommendedName>
        <fullName evidence="15">Ankyrin repeat family protein</fullName>
    </recommendedName>
</protein>
<dbReference type="Pfam" id="PF00076">
    <property type="entry name" value="RRM_1"/>
    <property type="match status" value="1"/>
</dbReference>
<dbReference type="InterPro" id="IPR000571">
    <property type="entry name" value="Znf_CCCH"/>
</dbReference>
<evidence type="ECO:0008006" key="15">
    <source>
        <dbReference type="Google" id="ProtNLM"/>
    </source>
</evidence>
<name>A0A8J6CW46_9ROSI</name>
<dbReference type="Pfam" id="PF12796">
    <property type="entry name" value="Ank_2"/>
    <property type="match status" value="1"/>
</dbReference>
<keyword evidence="1 8" id="KW-0479">Metal-binding</keyword>
<dbReference type="InterPro" id="IPR035979">
    <property type="entry name" value="RBD_domain_sf"/>
</dbReference>
<sequence length="1069" mass="119991">MSVFRCSLLHFPSASDSDTKKENRRVDGLSNGDNFQNITPIQAALLNSLETVLINSVIQDDRTLFLTHSRQLVDDLDDDPLNRRSVVLKLLLICCYFDAIECATSLFNGEVETDFLPLVNEVDTTTEMTALQAAAEAHSVRCLELLLKKRARTEVKSKDGRSLLALEMALSSSRMDVIWNPDDYSVEDLVVLLSEKDLTAVKLLSERTKAIGEVAYSAAMGGKIVALAALLIVAAEKVNDSVVVLCDAYSGSKEKDTVYQCVIREALSSGRRDKSPSRTAKKNCLSPTKVEPDMRRKLLLCEIELLQLFGADSHNSGGDKKMTSSLILAIKARDEAVIELLLKTNMDVNDADSEGNSALHWSLRMSWGSSSQQLKILWLLLKHGARVNQKDKLELTSFHIAAANGNTQALQVLLLEDPDGIHYRTIMKETPLFFAVKNDHIECAELLQRWGASNEVLNLRRERPIDLAKSQDMRFILNKTYITLMHRNSPVEQKYTPRFQGDEVIFDTCETLLTMADEGSCTERTNTNVKTEICKYFESGGCVRGSKCFYAHGKEELRQAKHGMHLVNSPAAEKLKRKIFVGGLHPLLDSESLSKFFQDEFGSVEDAHVVSIKTGDELQSRGFGFVTFKHEKSVSKAVQAHYVTMMGKQVEIKSAVGRWDESLKLLTQQHPKDPNDQHQPPVESSIEKTADEMPRRKALEETKADKISWVNKLLHGQPKSYSESQVLTSPIASNQNIPVWLRTFKKWLPGFLQEVSKKPKEGEYPLSSLKADFRAAFGLELDHVSLGYTKLSDFMRSFPDLCCMKVMPVGGCGSPNHMVLIPSPPRPDWKSLQPLNMHCCPPSCTAPPHENTDTDSRNLKHPPDLLSNSCEDISISSSQVDPSKNSNFLQFLKSDKGGTQCRGFNERKLGHTGRHLVLEALLRKRNNSSIFFLRQFDFYHNYKASVKQGKCFWCNQSKLLWANFPCQHLLWCGECKTEAARAAGDSDHRCVVCDAKVQTFILPTLDRYPQSLHGKPLKTEEFPPFDPSCIPNVDILYKTHIVLNFWDFISILIGETDTDLNFGISFCLS</sequence>
<gene>
    <name evidence="13" type="ORF">CXB51_017564</name>
</gene>
<keyword evidence="3 8" id="KW-0863">Zinc-finger</keyword>
<dbReference type="PROSITE" id="PS51644">
    <property type="entry name" value="HTH_OST"/>
    <property type="match status" value="1"/>
</dbReference>
<dbReference type="InterPro" id="IPR012677">
    <property type="entry name" value="Nucleotide-bd_a/b_plait_sf"/>
</dbReference>
<dbReference type="Pfam" id="PF12872">
    <property type="entry name" value="OST-HTH"/>
    <property type="match status" value="1"/>
</dbReference>
<evidence type="ECO:0000313" key="14">
    <source>
        <dbReference type="Proteomes" id="UP000701853"/>
    </source>
</evidence>
<dbReference type="InterPro" id="IPR041966">
    <property type="entry name" value="LOTUS-like"/>
</dbReference>
<feature type="region of interest" description="Disordered" evidence="9">
    <location>
        <begin position="668"/>
        <end position="695"/>
    </location>
</feature>
<reference evidence="13 14" key="1">
    <citation type="journal article" date="2021" name="bioRxiv">
        <title>The Gossypium anomalum genome as a resource for cotton improvement and evolutionary analysis of hybrid incompatibility.</title>
        <authorList>
            <person name="Grover C.E."/>
            <person name="Yuan D."/>
            <person name="Arick M.A."/>
            <person name="Miller E.R."/>
            <person name="Hu G."/>
            <person name="Peterson D.G."/>
            <person name="Wendel J.F."/>
            <person name="Udall J.A."/>
        </authorList>
    </citation>
    <scope>NUCLEOTIDE SEQUENCE [LARGE SCALE GENOMIC DNA]</scope>
    <source>
        <strain evidence="13">JFW-Udall</strain>
        <tissue evidence="13">Leaf</tissue>
    </source>
</reference>
<dbReference type="InterPro" id="IPR036770">
    <property type="entry name" value="Ankyrin_rpt-contain_sf"/>
</dbReference>
<dbReference type="GO" id="GO:0010468">
    <property type="term" value="P:regulation of gene expression"/>
    <property type="evidence" value="ECO:0007669"/>
    <property type="project" value="UniProtKB-ARBA"/>
</dbReference>
<evidence type="ECO:0000256" key="9">
    <source>
        <dbReference type="SAM" id="MobiDB-lite"/>
    </source>
</evidence>
<dbReference type="PROSITE" id="PS50102">
    <property type="entry name" value="RRM"/>
    <property type="match status" value="1"/>
</dbReference>
<feature type="domain" description="C3H1-type" evidence="11">
    <location>
        <begin position="528"/>
        <end position="555"/>
    </location>
</feature>
<evidence type="ECO:0000259" key="10">
    <source>
        <dbReference type="PROSITE" id="PS50102"/>
    </source>
</evidence>
<dbReference type="InterPro" id="IPR036855">
    <property type="entry name" value="Znf_CCCH_sf"/>
</dbReference>
<evidence type="ECO:0000256" key="6">
    <source>
        <dbReference type="PROSITE-ProRule" id="PRU00023"/>
    </source>
</evidence>
<dbReference type="Gene3D" id="4.10.1000.10">
    <property type="entry name" value="Zinc finger, CCCH-type"/>
    <property type="match status" value="1"/>
</dbReference>
<keyword evidence="5 6" id="KW-0040">ANK repeat</keyword>
<dbReference type="PANTHER" id="PTHR24203:SF86">
    <property type="entry name" value="PROTEASOME 26S SUBUNIT, NON-ATPASE 10"/>
    <property type="match status" value="1"/>
</dbReference>
<dbReference type="PANTHER" id="PTHR24203">
    <property type="entry name" value="ANKYRIN REPEAT FAMILY PROTEIN"/>
    <property type="match status" value="1"/>
</dbReference>
<evidence type="ECO:0000256" key="3">
    <source>
        <dbReference type="ARBA" id="ARBA00022771"/>
    </source>
</evidence>
<dbReference type="SUPFAM" id="SSF54928">
    <property type="entry name" value="RNA-binding domain, RBD"/>
    <property type="match status" value="1"/>
</dbReference>
<feature type="zinc finger region" description="C3H1-type" evidence="8">
    <location>
        <begin position="528"/>
        <end position="555"/>
    </location>
</feature>
<keyword evidence="14" id="KW-1185">Reference proteome</keyword>
<comment type="caution">
    <text evidence="13">The sequence shown here is derived from an EMBL/GenBank/DDBJ whole genome shotgun (WGS) entry which is preliminary data.</text>
</comment>
<feature type="domain" description="HTH OST-type" evidence="12">
    <location>
        <begin position="744"/>
        <end position="823"/>
    </location>
</feature>
<feature type="repeat" description="ANK" evidence="6">
    <location>
        <begin position="354"/>
        <end position="392"/>
    </location>
</feature>
<evidence type="ECO:0000313" key="13">
    <source>
        <dbReference type="EMBL" id="KAG8489607.1"/>
    </source>
</evidence>
<dbReference type="SMART" id="SM00248">
    <property type="entry name" value="ANK"/>
    <property type="match status" value="5"/>
</dbReference>
<accession>A0A8J6CW46</accession>
<evidence type="ECO:0000256" key="4">
    <source>
        <dbReference type="ARBA" id="ARBA00022833"/>
    </source>
</evidence>
<dbReference type="PROSITE" id="PS50088">
    <property type="entry name" value="ANK_REPEAT"/>
    <property type="match status" value="1"/>
</dbReference>
<evidence type="ECO:0000256" key="2">
    <source>
        <dbReference type="ARBA" id="ARBA00022737"/>
    </source>
</evidence>
<dbReference type="SUPFAM" id="SSF48403">
    <property type="entry name" value="Ankyrin repeat"/>
    <property type="match status" value="1"/>
</dbReference>
<dbReference type="OrthoDB" id="673776at2759"/>
<dbReference type="InterPro" id="IPR025605">
    <property type="entry name" value="OST-HTH/LOTUS_dom"/>
</dbReference>
<dbReference type="Gene3D" id="1.25.40.20">
    <property type="entry name" value="Ankyrin repeat-containing domain"/>
    <property type="match status" value="2"/>
</dbReference>
<evidence type="ECO:0000259" key="11">
    <source>
        <dbReference type="PROSITE" id="PS50103"/>
    </source>
</evidence>